<gene>
    <name evidence="8" type="ORF">FYJ71_03605</name>
</gene>
<dbReference type="Pfam" id="PF09335">
    <property type="entry name" value="VTT_dom"/>
    <property type="match status" value="1"/>
</dbReference>
<dbReference type="EMBL" id="VUNE01000001">
    <property type="protein sequence ID" value="MST62060.1"/>
    <property type="molecule type" value="Genomic_DNA"/>
</dbReference>
<evidence type="ECO:0000256" key="2">
    <source>
        <dbReference type="ARBA" id="ARBA00022475"/>
    </source>
</evidence>
<keyword evidence="9" id="KW-1185">Reference proteome</keyword>
<feature type="domain" description="VTT" evidence="7">
    <location>
        <begin position="36"/>
        <end position="156"/>
    </location>
</feature>
<comment type="subcellular location">
    <subcellularLocation>
        <location evidence="1 6">Cell membrane</location>
        <topology evidence="1 6">Multi-pass membrane protein</topology>
    </subcellularLocation>
</comment>
<dbReference type="Proteomes" id="UP000440713">
    <property type="component" value="Unassembled WGS sequence"/>
</dbReference>
<dbReference type="PANTHER" id="PTHR12677:SF55">
    <property type="entry name" value="UNDECAPRENYL PHOSPHATE TRANSPORTER SAOUHSC_00901-RELATED"/>
    <property type="match status" value="1"/>
</dbReference>
<dbReference type="GO" id="GO:0005886">
    <property type="term" value="C:plasma membrane"/>
    <property type="evidence" value="ECO:0007669"/>
    <property type="project" value="UniProtKB-SubCell"/>
</dbReference>
<evidence type="ECO:0000259" key="7">
    <source>
        <dbReference type="Pfam" id="PF09335"/>
    </source>
</evidence>
<evidence type="ECO:0000313" key="9">
    <source>
        <dbReference type="Proteomes" id="UP000440713"/>
    </source>
</evidence>
<comment type="caution">
    <text evidence="8">The sequence shown here is derived from an EMBL/GenBank/DDBJ whole genome shotgun (WGS) entry which is preliminary data.</text>
</comment>
<name>A0A6N7WZE4_9FIRM</name>
<evidence type="ECO:0000313" key="8">
    <source>
        <dbReference type="EMBL" id="MST62060.1"/>
    </source>
</evidence>
<evidence type="ECO:0000256" key="3">
    <source>
        <dbReference type="ARBA" id="ARBA00022692"/>
    </source>
</evidence>
<sequence length="250" mass="28691">MDLINNILYLAKDYFIISILISFFAAFLESFIPALPLLAIVATSAAVNGLVAGFVATWLGSSVGTICVFIFLKKLLKIEMFAKLRKKLESDKFFKASKILEEKGFLGIFAFYTFPFLPSSLLTVASSLCNISYKIFIPPMMFGKFLMMFLISYVGSDIKGFIHSPVKIVVVTLITIATYYIANILKKDLEKSEDNVKQEYVKYISSKEDIKDKYMMETKTKNFLVKQYYMRELIKMIFRIIYDILKARKK</sequence>
<keyword evidence="4 6" id="KW-1133">Transmembrane helix</keyword>
<keyword evidence="5 6" id="KW-0472">Membrane</keyword>
<feature type="transmembrane region" description="Helical" evidence="6">
    <location>
        <begin position="104"/>
        <end position="124"/>
    </location>
</feature>
<evidence type="ECO:0000256" key="5">
    <source>
        <dbReference type="ARBA" id="ARBA00023136"/>
    </source>
</evidence>
<feature type="transmembrane region" description="Helical" evidence="6">
    <location>
        <begin position="136"/>
        <end position="155"/>
    </location>
</feature>
<dbReference type="AlphaFoldDB" id="A0A6N7WZE4"/>
<protein>
    <recommendedName>
        <fullName evidence="6">TVP38/TMEM64 family membrane protein</fullName>
    </recommendedName>
</protein>
<proteinExistence type="inferred from homology"/>
<keyword evidence="2 6" id="KW-1003">Cell membrane</keyword>
<feature type="transmembrane region" description="Helical" evidence="6">
    <location>
        <begin position="161"/>
        <end position="182"/>
    </location>
</feature>
<organism evidence="8 9">
    <name type="scientific">Peptostreptococcus porci</name>
    <dbReference type="NCBI Taxonomy" id="2652282"/>
    <lineage>
        <taxon>Bacteria</taxon>
        <taxon>Bacillati</taxon>
        <taxon>Bacillota</taxon>
        <taxon>Clostridia</taxon>
        <taxon>Peptostreptococcales</taxon>
        <taxon>Peptostreptococcaceae</taxon>
        <taxon>Peptostreptococcus</taxon>
    </lineage>
</organism>
<accession>A0A6N7WZE4</accession>
<evidence type="ECO:0000256" key="6">
    <source>
        <dbReference type="RuleBase" id="RU366058"/>
    </source>
</evidence>
<dbReference type="InterPro" id="IPR032816">
    <property type="entry name" value="VTT_dom"/>
</dbReference>
<dbReference type="RefSeq" id="WP_154537419.1">
    <property type="nucleotide sequence ID" value="NZ_JAXFLG010000024.1"/>
</dbReference>
<keyword evidence="3 6" id="KW-0812">Transmembrane</keyword>
<reference evidence="8 9" key="1">
    <citation type="submission" date="2019-08" db="EMBL/GenBank/DDBJ databases">
        <title>In-depth cultivation of the pig gut microbiome towards novel bacterial diversity and tailored functional studies.</title>
        <authorList>
            <person name="Wylensek D."/>
            <person name="Hitch T.C.A."/>
            <person name="Clavel T."/>
        </authorList>
    </citation>
    <scope>NUCLEOTIDE SEQUENCE [LARGE SCALE GENOMIC DNA]</scope>
    <source>
        <strain evidence="8 9">WCA-SAB-591-4A-A</strain>
    </source>
</reference>
<evidence type="ECO:0000256" key="4">
    <source>
        <dbReference type="ARBA" id="ARBA00022989"/>
    </source>
</evidence>
<feature type="transmembrane region" description="Helical" evidence="6">
    <location>
        <begin position="15"/>
        <end position="38"/>
    </location>
</feature>
<evidence type="ECO:0000256" key="1">
    <source>
        <dbReference type="ARBA" id="ARBA00004651"/>
    </source>
</evidence>
<dbReference type="PANTHER" id="PTHR12677">
    <property type="entry name" value="GOLGI APPARATUS MEMBRANE PROTEIN TVP38-RELATED"/>
    <property type="match status" value="1"/>
</dbReference>
<comment type="similarity">
    <text evidence="6">Belongs to the TVP38/TMEM64 family.</text>
</comment>
<dbReference type="InterPro" id="IPR015414">
    <property type="entry name" value="TMEM64"/>
</dbReference>
<feature type="transmembrane region" description="Helical" evidence="6">
    <location>
        <begin position="50"/>
        <end position="72"/>
    </location>
</feature>